<evidence type="ECO:0000313" key="1">
    <source>
        <dbReference type="EMBL" id="SIN98924.1"/>
    </source>
</evidence>
<name>A0A1N6FUG8_9BURK</name>
<evidence type="ECO:0000313" key="2">
    <source>
        <dbReference type="Proteomes" id="UP000185151"/>
    </source>
</evidence>
<dbReference type="RefSeq" id="WP_074293992.1">
    <property type="nucleotide sequence ID" value="NZ_FSRU01000001.1"/>
</dbReference>
<sequence length="746" mass="82490">MKGYFAFDWTFADGGPARNFHLLFKPPGKLNEANLADAIEAGLQGVNPPDVVAIICETADADPIVEAFAERLLTQAANRASTKVCICVCSFKRDGAIRLHSQLRNPVGKLEGILQNQSTAIRNAGLKKLFDARRVFVVAPPGFTFVKPSQKRSTHFLRAEEALTEVESAQFLAFALLEKLKKRALAIGAQLDVIFVDTMAIASVAYALREIYCSLYELPRPRVVSFHSHDGLTEIDAPLYGTSFTLISASSSMNLEQEWKKKTRCHPDEVVTLLTLDCAEHHEDALYALETPDGIDDGRQQRYGQLKDLSIVGERFAPEDLLPKSVLLKKAKHRVESVAHFSKAFAKTGRLAVQARGSVPTAKVRPIFLDGRGLLENDEFGKFADKVLCQKTPASVKTIVYQSDAASHEIAKLCAKRLQEVMNRAEPLHLVSDVEIEAQTKTPDCLGAMLIVAAVVGRGTKLLSISRDLRDIHYGARTYLIGAQIAETATQVDALAPNLKHSATNAAINVERFMGIAIGPGISETFEAEADVFRNVQLEFGASFQNRIGNLHGSEGGLAGYTFIASDDDLTERLKLRADFAYWTPFYKEVDETSAGVLATVGALLQNAREGKFDDEAHRLSTDAFQQVILHPENFTRYNDGAVQAALLRCARVGELDYSRERNSSQFMLDFLTNVLEQHGRRQGEAAGEFALALYTGRLRLDGRHLEQFRERVRPKLAGNTFRLRLLRVLLGLEDMPKNANMPDEF</sequence>
<dbReference type="EMBL" id="FSRU01000001">
    <property type="protein sequence ID" value="SIN98924.1"/>
    <property type="molecule type" value="Genomic_DNA"/>
</dbReference>
<proteinExistence type="predicted"/>
<dbReference type="AlphaFoldDB" id="A0A1N6FUG8"/>
<protein>
    <submittedName>
        <fullName evidence="1">Uncharacterized protein</fullName>
    </submittedName>
</protein>
<keyword evidence="2" id="KW-1185">Reference proteome</keyword>
<dbReference type="OrthoDB" id="791936at2"/>
<reference evidence="1 2" key="1">
    <citation type="submission" date="2016-11" db="EMBL/GenBank/DDBJ databases">
        <authorList>
            <person name="Jaros S."/>
            <person name="Januszkiewicz K."/>
            <person name="Wedrychowicz H."/>
        </authorList>
    </citation>
    <scope>NUCLEOTIDE SEQUENCE [LARGE SCALE GENOMIC DNA]</scope>
    <source>
        <strain evidence="1 2">GAS95</strain>
    </source>
</reference>
<dbReference type="Proteomes" id="UP000185151">
    <property type="component" value="Unassembled WGS sequence"/>
</dbReference>
<accession>A0A1N6FUG8</accession>
<gene>
    <name evidence="1" type="ORF">SAMN05444165_0400</name>
</gene>
<organism evidence="1 2">
    <name type="scientific">Paraburkholderia phenazinium</name>
    <dbReference type="NCBI Taxonomy" id="60549"/>
    <lineage>
        <taxon>Bacteria</taxon>
        <taxon>Pseudomonadati</taxon>
        <taxon>Pseudomonadota</taxon>
        <taxon>Betaproteobacteria</taxon>
        <taxon>Burkholderiales</taxon>
        <taxon>Burkholderiaceae</taxon>
        <taxon>Paraburkholderia</taxon>
    </lineage>
</organism>